<protein>
    <recommendedName>
        <fullName evidence="5">Xanthine dehydrogenase</fullName>
    </recommendedName>
</protein>
<gene>
    <name evidence="3" type="ORF">FNK824_LOCUS10779</name>
    <name evidence="2" type="ORF">RFH988_LOCUS23292</name>
    <name evidence="1" type="ORF">SEV965_LOCUS18925</name>
</gene>
<dbReference type="GO" id="GO:0005506">
    <property type="term" value="F:iron ion binding"/>
    <property type="evidence" value="ECO:0007669"/>
    <property type="project" value="InterPro"/>
</dbReference>
<accession>A0A818WHD0</accession>
<evidence type="ECO:0000313" key="4">
    <source>
        <dbReference type="Proteomes" id="UP000663874"/>
    </source>
</evidence>
<dbReference type="EMBL" id="CAJNOU010001152">
    <property type="protein sequence ID" value="CAF1160104.1"/>
    <property type="molecule type" value="Genomic_DNA"/>
</dbReference>
<evidence type="ECO:0000313" key="2">
    <source>
        <dbReference type="EMBL" id="CAF1177039.1"/>
    </source>
</evidence>
<evidence type="ECO:0000313" key="1">
    <source>
        <dbReference type="EMBL" id="CAF1160104.1"/>
    </source>
</evidence>
<dbReference type="PANTHER" id="PTHR45444:SF3">
    <property type="entry name" value="XANTHINE DEHYDROGENASE"/>
    <property type="match status" value="1"/>
</dbReference>
<sequence length="137" mass="15437">MQGVGYLTLEELIQGDSQHPWISQRGSLHNADPNKYKIPMANDLPIDFRITLLSAHESSEHAVCYSSKAVGEPPLFLSATVFFAIKQAISAYRREKKPFKLNIPATCERIRIACRDQIVDSVIPEEKDKEFQPCGSF</sequence>
<dbReference type="OrthoDB" id="8300278at2759"/>
<proteinExistence type="predicted"/>
<dbReference type="Gene3D" id="3.30.365.10">
    <property type="entry name" value="Aldehyde oxidase/xanthine dehydrogenase, molybdopterin binding domain"/>
    <property type="match status" value="1"/>
</dbReference>
<dbReference type="Proteomes" id="UP000663874">
    <property type="component" value="Unassembled WGS sequence"/>
</dbReference>
<reference evidence="3" key="1">
    <citation type="submission" date="2021-02" db="EMBL/GenBank/DDBJ databases">
        <authorList>
            <person name="Nowell W R."/>
        </authorList>
    </citation>
    <scope>NUCLEOTIDE SEQUENCE</scope>
</reference>
<evidence type="ECO:0008006" key="5">
    <source>
        <dbReference type="Google" id="ProtNLM"/>
    </source>
</evidence>
<dbReference type="InterPro" id="IPR037165">
    <property type="entry name" value="AldOxase/xan_DH_Mopterin-bd_sf"/>
</dbReference>
<dbReference type="SUPFAM" id="SSF56003">
    <property type="entry name" value="Molybdenum cofactor-binding domain"/>
    <property type="match status" value="1"/>
</dbReference>
<dbReference type="Proteomes" id="UP000663882">
    <property type="component" value="Unassembled WGS sequence"/>
</dbReference>
<comment type="caution">
    <text evidence="3">The sequence shown here is derived from an EMBL/GenBank/DDBJ whole genome shotgun (WGS) entry which is preliminary data.</text>
</comment>
<evidence type="ECO:0000313" key="3">
    <source>
        <dbReference type="EMBL" id="CAF3725945.1"/>
    </source>
</evidence>
<dbReference type="Proteomes" id="UP000663889">
    <property type="component" value="Unassembled WGS sequence"/>
</dbReference>
<organism evidence="3 4">
    <name type="scientific">Rotaria sordida</name>
    <dbReference type="NCBI Taxonomy" id="392033"/>
    <lineage>
        <taxon>Eukaryota</taxon>
        <taxon>Metazoa</taxon>
        <taxon>Spiralia</taxon>
        <taxon>Gnathifera</taxon>
        <taxon>Rotifera</taxon>
        <taxon>Eurotatoria</taxon>
        <taxon>Bdelloidea</taxon>
        <taxon>Philodinida</taxon>
        <taxon>Philodinidae</taxon>
        <taxon>Rotaria</taxon>
    </lineage>
</organism>
<dbReference type="GO" id="GO:0016491">
    <property type="term" value="F:oxidoreductase activity"/>
    <property type="evidence" value="ECO:0007669"/>
    <property type="project" value="InterPro"/>
</dbReference>
<dbReference type="InterPro" id="IPR016208">
    <property type="entry name" value="Ald_Oxase/xanthine_DH-like"/>
</dbReference>
<dbReference type="AlphaFoldDB" id="A0A818WHD0"/>
<dbReference type="PANTHER" id="PTHR45444">
    <property type="entry name" value="XANTHINE DEHYDROGENASE"/>
    <property type="match status" value="1"/>
</dbReference>
<dbReference type="EMBL" id="CAJNOO010001608">
    <property type="protein sequence ID" value="CAF1177039.1"/>
    <property type="molecule type" value="Genomic_DNA"/>
</dbReference>
<name>A0A818WHD0_9BILA</name>
<dbReference type="EMBL" id="CAJOBE010001232">
    <property type="protein sequence ID" value="CAF3725945.1"/>
    <property type="molecule type" value="Genomic_DNA"/>
</dbReference>